<dbReference type="Gene3D" id="3.40.50.1110">
    <property type="entry name" value="SGNH hydrolase"/>
    <property type="match status" value="1"/>
</dbReference>
<proteinExistence type="predicted"/>
<dbReference type="InterPro" id="IPR036514">
    <property type="entry name" value="SGNH_hydro_sf"/>
</dbReference>
<dbReference type="InterPro" id="IPR013830">
    <property type="entry name" value="SGNH_hydro"/>
</dbReference>
<keyword evidence="3" id="KW-1185">Reference proteome</keyword>
<organism evidence="2 3">
    <name type="scientific">Actinomadura rugatobispora</name>
    <dbReference type="NCBI Taxonomy" id="1994"/>
    <lineage>
        <taxon>Bacteria</taxon>
        <taxon>Bacillati</taxon>
        <taxon>Actinomycetota</taxon>
        <taxon>Actinomycetes</taxon>
        <taxon>Streptosporangiales</taxon>
        <taxon>Thermomonosporaceae</taxon>
        <taxon>Actinomadura</taxon>
    </lineage>
</organism>
<keyword evidence="2" id="KW-0378">Hydrolase</keyword>
<dbReference type="Proteomes" id="UP001596074">
    <property type="component" value="Unassembled WGS sequence"/>
</dbReference>
<protein>
    <submittedName>
        <fullName evidence="2">SGNH/GDSL hydrolase family protein</fullName>
        <ecNumber evidence="2">3.1.-.-</ecNumber>
    </submittedName>
</protein>
<dbReference type="EMBL" id="JBHSON010000055">
    <property type="protein sequence ID" value="MFC5750562.1"/>
    <property type="molecule type" value="Genomic_DNA"/>
</dbReference>
<evidence type="ECO:0000259" key="1">
    <source>
        <dbReference type="Pfam" id="PF13472"/>
    </source>
</evidence>
<dbReference type="CDD" id="cd01832">
    <property type="entry name" value="SGNH_hydrolase_like_1"/>
    <property type="match status" value="1"/>
</dbReference>
<dbReference type="PANTHER" id="PTHR43784">
    <property type="entry name" value="GDSL-LIKE LIPASE/ACYLHYDROLASE, PUTATIVE (AFU_ORTHOLOGUE AFUA_2G00820)-RELATED"/>
    <property type="match status" value="1"/>
</dbReference>
<dbReference type="Pfam" id="PF13472">
    <property type="entry name" value="Lipase_GDSL_2"/>
    <property type="match status" value="1"/>
</dbReference>
<reference evidence="3" key="1">
    <citation type="journal article" date="2019" name="Int. J. Syst. Evol. Microbiol.">
        <title>The Global Catalogue of Microorganisms (GCM) 10K type strain sequencing project: providing services to taxonomists for standard genome sequencing and annotation.</title>
        <authorList>
            <consortium name="The Broad Institute Genomics Platform"/>
            <consortium name="The Broad Institute Genome Sequencing Center for Infectious Disease"/>
            <person name="Wu L."/>
            <person name="Ma J."/>
        </authorList>
    </citation>
    <scope>NUCLEOTIDE SEQUENCE [LARGE SCALE GENOMIC DNA]</scope>
    <source>
        <strain evidence="3">KCTC 42087</strain>
    </source>
</reference>
<dbReference type="RefSeq" id="WP_378286313.1">
    <property type="nucleotide sequence ID" value="NZ_JBHSON010000055.1"/>
</dbReference>
<feature type="domain" description="SGNH hydrolase-type esterase" evidence="1">
    <location>
        <begin position="17"/>
        <end position="192"/>
    </location>
</feature>
<dbReference type="SUPFAM" id="SSF52266">
    <property type="entry name" value="SGNH hydrolase"/>
    <property type="match status" value="1"/>
</dbReference>
<sequence>MRERAMPPAPAPVRLVVLGDSLAEGRDDPDPAGGWLGWAGRLAGNLDLTRDRVANLGGAGATVAEVTRAQLPEVRRLTPGLVVLNCGMNDVVNGFERTEAAGHLGEIFGWTRSVGAVGVAAPVPRPPLLERSIISDFRRKRILERIQGFNAELRHSARAHAMEFIEPDAVPRVADPSLWAFDGIHLNSAGHAYVAEIITGIVRNLLGEHVLSSSG</sequence>
<evidence type="ECO:0000313" key="3">
    <source>
        <dbReference type="Proteomes" id="UP001596074"/>
    </source>
</evidence>
<dbReference type="EC" id="3.1.-.-" evidence="2"/>
<evidence type="ECO:0000313" key="2">
    <source>
        <dbReference type="EMBL" id="MFC5750562.1"/>
    </source>
</evidence>
<gene>
    <name evidence="2" type="ORF">ACFPZN_33475</name>
</gene>
<dbReference type="PANTHER" id="PTHR43784:SF2">
    <property type="entry name" value="GDSL-LIKE LIPASE_ACYLHYDROLASE, PUTATIVE (AFU_ORTHOLOGUE AFUA_2G00820)-RELATED"/>
    <property type="match status" value="1"/>
</dbReference>
<dbReference type="GO" id="GO:0016787">
    <property type="term" value="F:hydrolase activity"/>
    <property type="evidence" value="ECO:0007669"/>
    <property type="project" value="UniProtKB-KW"/>
</dbReference>
<dbReference type="InterPro" id="IPR053140">
    <property type="entry name" value="GDSL_Rv0518-like"/>
</dbReference>
<accession>A0ABW1A6E6</accession>
<comment type="caution">
    <text evidence="2">The sequence shown here is derived from an EMBL/GenBank/DDBJ whole genome shotgun (WGS) entry which is preliminary data.</text>
</comment>
<name>A0ABW1A6E6_9ACTN</name>